<evidence type="ECO:0000256" key="1">
    <source>
        <dbReference type="ARBA" id="ARBA00004141"/>
    </source>
</evidence>
<dbReference type="GO" id="GO:0005251">
    <property type="term" value="F:delayed rectifier potassium channel activity"/>
    <property type="evidence" value="ECO:0007669"/>
    <property type="project" value="TreeGrafter"/>
</dbReference>
<feature type="compositionally biased region" description="Polar residues" evidence="12">
    <location>
        <begin position="410"/>
        <end position="427"/>
    </location>
</feature>
<dbReference type="InterPro" id="IPR003968">
    <property type="entry name" value="K_chnl_volt-dep_Kv"/>
</dbReference>
<feature type="non-terminal residue" evidence="15">
    <location>
        <position position="1"/>
    </location>
</feature>
<keyword evidence="6" id="KW-0851">Voltage-gated channel</keyword>
<dbReference type="GO" id="GO:0008076">
    <property type="term" value="C:voltage-gated potassium channel complex"/>
    <property type="evidence" value="ECO:0007669"/>
    <property type="project" value="InterPro"/>
</dbReference>
<evidence type="ECO:0000256" key="14">
    <source>
        <dbReference type="SAM" id="SignalP"/>
    </source>
</evidence>
<evidence type="ECO:0000256" key="7">
    <source>
        <dbReference type="ARBA" id="ARBA00022958"/>
    </source>
</evidence>
<dbReference type="PRINTS" id="PR00169">
    <property type="entry name" value="KCHANNEL"/>
</dbReference>
<evidence type="ECO:0000256" key="12">
    <source>
        <dbReference type="SAM" id="MobiDB-lite"/>
    </source>
</evidence>
<feature type="transmembrane region" description="Helical" evidence="13">
    <location>
        <begin position="165"/>
        <end position="182"/>
    </location>
</feature>
<feature type="transmembrane region" description="Helical" evidence="13">
    <location>
        <begin position="34"/>
        <end position="56"/>
    </location>
</feature>
<dbReference type="Gene3D" id="1.10.287.70">
    <property type="match status" value="1"/>
</dbReference>
<accession>A0A6S7IS14</accession>
<dbReference type="Pfam" id="PF00520">
    <property type="entry name" value="Ion_trans"/>
    <property type="match status" value="1"/>
</dbReference>
<keyword evidence="3" id="KW-0633">Potassium transport</keyword>
<keyword evidence="2" id="KW-0813">Transport</keyword>
<dbReference type="PRINTS" id="PR01491">
    <property type="entry name" value="KVCHANNEL"/>
</dbReference>
<evidence type="ECO:0000256" key="5">
    <source>
        <dbReference type="ARBA" id="ARBA00022826"/>
    </source>
</evidence>
<keyword evidence="5" id="KW-0631">Potassium channel</keyword>
<sequence length="872" mass="98024">IIAMLSMLLIIASVITSCLETMEYFSESQSTQHQVIHILEIICVIWFTAEILIRFTVCPNKRKFIKQIMNWLDFAAIIPFYLQLFLTNTEMNSIVALRIIRLIRVFRVFKLSRHSYSLQILGHTLRSSLSELFLLGFFLSIGVVVFSTLMFYAEHESGAKKFSSIPAGFWWAVVTMTTLGYGDIVPETLPGKLVGTACAICGVLTIALPIPVIVSNFSLYYSHAKAKQKASQRKRPLVIGAANALKVIDPFVGSRTTNLRLSGMSENASYMSPSSRVRTWPKIALDMAGSSFDSSEPPGSPNRRRLSRLPDKFWQFDQARNFDNNMKQCISSKYINETSAQISEDYCRGSEDFTIIVPERPHDMSTMSSEIRNRLSITSYTQDEPCQDLAKCFDPSETKKCNGAYENEAIEQNSENENTPRTMSGSNNEDETMEKAISSPALSGQGFSGKNLPGRMGRRGSVFVVGFLGKRWQAKAAKSRKNQLLQVSPTISSRGSSPNDESCRTRNQASPEPSSFRRSSCPTLPTLNISEDKMDLNLATNGCTGHNEDENSAKYCDTNDIVLPELDTKDSDVLPKHNRVDTNHCEVNAKHNEFETKGNKFQTKHDVDFKRNRVDTNHHEADAKKLEGEKGSPEMNEEVGNKSDMMLNDSSLRAEFDRTVQRSSSPLMRQKAFMLWKTFDYHGKSGKPSESETGGLDSVKTKRSTITLVEIETTFKSKQDVQMKEIISETIQDEPKTKSVADNQTTKILAVEITRMNGISPRDQGSINDLHFDDTCHIDKTNKRIGCMNNYAQNDGKYKPTDQPIQNNRDSTDVRKNLAYRGGQYHSLTSSMSSSQGSADQSKSFEYAINSANQYYEKSRSYMLEIRDETPV</sequence>
<dbReference type="GO" id="GO:0001508">
    <property type="term" value="P:action potential"/>
    <property type="evidence" value="ECO:0007669"/>
    <property type="project" value="TreeGrafter"/>
</dbReference>
<feature type="chain" id="PRO_5043859704" evidence="14">
    <location>
        <begin position="19"/>
        <end position="872"/>
    </location>
</feature>
<evidence type="ECO:0000256" key="11">
    <source>
        <dbReference type="ARBA" id="ARBA00023303"/>
    </source>
</evidence>
<dbReference type="InterPro" id="IPR027359">
    <property type="entry name" value="Volt_channel_dom_sf"/>
</dbReference>
<comment type="subcellular location">
    <subcellularLocation>
        <location evidence="1">Membrane</location>
        <topology evidence="1">Multi-pass membrane protein</topology>
    </subcellularLocation>
</comment>
<keyword evidence="7" id="KW-0630">Potassium</keyword>
<gene>
    <name evidence="15" type="ORF">PACLA_8A001656</name>
</gene>
<evidence type="ECO:0000256" key="4">
    <source>
        <dbReference type="ARBA" id="ARBA00022692"/>
    </source>
</evidence>
<feature type="compositionally biased region" description="Basic and acidic residues" evidence="12">
    <location>
        <begin position="615"/>
        <end position="632"/>
    </location>
</feature>
<name>A0A6S7IS14_PARCT</name>
<dbReference type="AlphaFoldDB" id="A0A6S7IS14"/>
<feature type="transmembrane region" description="Helical" evidence="13">
    <location>
        <begin position="194"/>
        <end position="221"/>
    </location>
</feature>
<dbReference type="OrthoDB" id="415460at2759"/>
<keyword evidence="4 13" id="KW-0812">Transmembrane</keyword>
<dbReference type="InterPro" id="IPR028325">
    <property type="entry name" value="VG_K_chnl"/>
</dbReference>
<evidence type="ECO:0000256" key="8">
    <source>
        <dbReference type="ARBA" id="ARBA00022989"/>
    </source>
</evidence>
<dbReference type="InterPro" id="IPR005821">
    <property type="entry name" value="Ion_trans_dom"/>
</dbReference>
<dbReference type="InterPro" id="IPR003971">
    <property type="entry name" value="K_chnl_volt-dep_Kv5/Kv9"/>
</dbReference>
<dbReference type="EMBL" id="CACRXK020011804">
    <property type="protein sequence ID" value="CAB4022104.1"/>
    <property type="molecule type" value="Genomic_DNA"/>
</dbReference>
<keyword evidence="16" id="KW-1185">Reference proteome</keyword>
<dbReference type="SUPFAM" id="SSF81324">
    <property type="entry name" value="Voltage-gated potassium channels"/>
    <property type="match status" value="1"/>
</dbReference>
<feature type="region of interest" description="Disordered" evidence="12">
    <location>
        <begin position="615"/>
        <end position="641"/>
    </location>
</feature>
<keyword evidence="14" id="KW-0732">Signal</keyword>
<evidence type="ECO:0000256" key="3">
    <source>
        <dbReference type="ARBA" id="ARBA00022538"/>
    </source>
</evidence>
<evidence type="ECO:0000256" key="6">
    <source>
        <dbReference type="ARBA" id="ARBA00022882"/>
    </source>
</evidence>
<dbReference type="Proteomes" id="UP001152795">
    <property type="component" value="Unassembled WGS sequence"/>
</dbReference>
<keyword evidence="11" id="KW-0407">Ion channel</keyword>
<evidence type="ECO:0000256" key="10">
    <source>
        <dbReference type="ARBA" id="ARBA00023136"/>
    </source>
</evidence>
<feature type="transmembrane region" description="Helical" evidence="13">
    <location>
        <begin position="132"/>
        <end position="153"/>
    </location>
</feature>
<dbReference type="PANTHER" id="PTHR11537:SF252">
    <property type="entry name" value="POTASSIUM VOLTAGE-GATED CHANNEL PROTEIN SHAW"/>
    <property type="match status" value="1"/>
</dbReference>
<keyword evidence="9" id="KW-0406">Ion transport</keyword>
<feature type="region of interest" description="Disordered" evidence="12">
    <location>
        <begin position="478"/>
        <end position="528"/>
    </location>
</feature>
<evidence type="ECO:0000313" key="15">
    <source>
        <dbReference type="EMBL" id="CAB4022104.1"/>
    </source>
</evidence>
<keyword evidence="8 13" id="KW-1133">Transmembrane helix</keyword>
<organism evidence="15 16">
    <name type="scientific">Paramuricea clavata</name>
    <name type="common">Red gorgonian</name>
    <name type="synonym">Violescent sea-whip</name>
    <dbReference type="NCBI Taxonomy" id="317549"/>
    <lineage>
        <taxon>Eukaryota</taxon>
        <taxon>Metazoa</taxon>
        <taxon>Cnidaria</taxon>
        <taxon>Anthozoa</taxon>
        <taxon>Octocorallia</taxon>
        <taxon>Malacalcyonacea</taxon>
        <taxon>Plexauridae</taxon>
        <taxon>Paramuricea</taxon>
    </lineage>
</organism>
<feature type="region of interest" description="Disordered" evidence="12">
    <location>
        <begin position="409"/>
        <end position="455"/>
    </location>
</feature>
<dbReference type="FunFam" id="1.10.287.70:FF:000002">
    <property type="entry name" value="Potassium voltage-gated channel subfamily a member"/>
    <property type="match status" value="1"/>
</dbReference>
<comment type="caution">
    <text evidence="15">The sequence shown here is derived from an EMBL/GenBank/DDBJ whole genome shotgun (WGS) entry which is preliminary data.</text>
</comment>
<protein>
    <submittedName>
        <fullName evidence="15">Potassium voltage-gated channel Shaw-like</fullName>
    </submittedName>
</protein>
<reference evidence="15" key="1">
    <citation type="submission" date="2020-04" db="EMBL/GenBank/DDBJ databases">
        <authorList>
            <person name="Alioto T."/>
            <person name="Alioto T."/>
            <person name="Gomez Garrido J."/>
        </authorList>
    </citation>
    <scope>NUCLEOTIDE SEQUENCE</scope>
    <source>
        <strain evidence="15">A484AB</strain>
    </source>
</reference>
<evidence type="ECO:0000313" key="16">
    <source>
        <dbReference type="Proteomes" id="UP001152795"/>
    </source>
</evidence>
<proteinExistence type="predicted"/>
<evidence type="ECO:0000256" key="13">
    <source>
        <dbReference type="SAM" id="Phobius"/>
    </source>
</evidence>
<evidence type="ECO:0000256" key="9">
    <source>
        <dbReference type="ARBA" id="ARBA00023065"/>
    </source>
</evidence>
<feature type="compositionally biased region" description="Polar residues" evidence="12">
    <location>
        <begin position="482"/>
        <end position="528"/>
    </location>
</feature>
<feature type="signal peptide" evidence="14">
    <location>
        <begin position="1"/>
        <end position="18"/>
    </location>
</feature>
<keyword evidence="10 13" id="KW-0472">Membrane</keyword>
<dbReference type="Gene3D" id="1.20.120.350">
    <property type="entry name" value="Voltage-gated potassium channels. Chain C"/>
    <property type="match status" value="1"/>
</dbReference>
<dbReference type="PANTHER" id="PTHR11537">
    <property type="entry name" value="VOLTAGE-GATED POTASSIUM CHANNEL"/>
    <property type="match status" value="1"/>
</dbReference>
<dbReference type="PRINTS" id="PR01494">
    <property type="entry name" value="KV9CHANNEL"/>
</dbReference>
<evidence type="ECO:0000256" key="2">
    <source>
        <dbReference type="ARBA" id="ARBA00022448"/>
    </source>
</evidence>
<feature type="non-terminal residue" evidence="15">
    <location>
        <position position="872"/>
    </location>
</feature>